<proteinExistence type="inferred from homology"/>
<dbReference type="EMBL" id="FOFV01000016">
    <property type="protein sequence ID" value="SES14146.1"/>
    <property type="molecule type" value="Genomic_DNA"/>
</dbReference>
<dbReference type="Pfam" id="PF21036">
    <property type="entry name" value="EryCIII-like_N"/>
    <property type="match status" value="1"/>
</dbReference>
<evidence type="ECO:0000313" key="7">
    <source>
        <dbReference type="Proteomes" id="UP000199503"/>
    </source>
</evidence>
<dbReference type="RefSeq" id="WP_143091791.1">
    <property type="nucleotide sequence ID" value="NZ_FOFV01000016.1"/>
</dbReference>
<keyword evidence="2" id="KW-0328">Glycosyltransferase</keyword>
<keyword evidence="3 6" id="KW-0808">Transferase</keyword>
<dbReference type="FunFam" id="3.40.50.2000:FF:000072">
    <property type="entry name" value="Glycosyl transferase"/>
    <property type="match status" value="1"/>
</dbReference>
<dbReference type="AlphaFoldDB" id="A0A1H9UXH3"/>
<dbReference type="GO" id="GO:0017000">
    <property type="term" value="P:antibiotic biosynthetic process"/>
    <property type="evidence" value="ECO:0007669"/>
    <property type="project" value="UniProtKB-ARBA"/>
</dbReference>
<evidence type="ECO:0000313" key="6">
    <source>
        <dbReference type="EMBL" id="SES14146.1"/>
    </source>
</evidence>
<dbReference type="Pfam" id="PF06722">
    <property type="entry name" value="EryCIII-like_C"/>
    <property type="match status" value="1"/>
</dbReference>
<feature type="domain" description="Erythromycin biosynthesis protein CIII-like N-terminal" evidence="5">
    <location>
        <begin position="22"/>
        <end position="223"/>
    </location>
</feature>
<dbReference type="InterPro" id="IPR048284">
    <property type="entry name" value="EryCIII-like_N"/>
</dbReference>
<name>A0A1H9UXH3_9PSEU</name>
<evidence type="ECO:0000256" key="2">
    <source>
        <dbReference type="ARBA" id="ARBA00022676"/>
    </source>
</evidence>
<dbReference type="PANTHER" id="PTHR48050">
    <property type="entry name" value="STEROL 3-BETA-GLUCOSYLTRANSFERASE"/>
    <property type="match status" value="1"/>
</dbReference>
<dbReference type="InterPro" id="IPR002213">
    <property type="entry name" value="UDP_glucos_trans"/>
</dbReference>
<organism evidence="6 7">
    <name type="scientific">Lentzea albida</name>
    <dbReference type="NCBI Taxonomy" id="65499"/>
    <lineage>
        <taxon>Bacteria</taxon>
        <taxon>Bacillati</taxon>
        <taxon>Actinomycetota</taxon>
        <taxon>Actinomycetes</taxon>
        <taxon>Pseudonocardiales</taxon>
        <taxon>Pseudonocardiaceae</taxon>
        <taxon>Lentzea</taxon>
    </lineage>
</organism>
<comment type="similarity">
    <text evidence="1">Belongs to the glycosyltransferase 28 family.</text>
</comment>
<accession>A0A1H9UXH3</accession>
<keyword evidence="7" id="KW-1185">Reference proteome</keyword>
<dbReference type="Gene3D" id="3.40.50.2000">
    <property type="entry name" value="Glycogen Phosphorylase B"/>
    <property type="match status" value="2"/>
</dbReference>
<feature type="domain" description="Erythromycin biosynthesis protein CIII-like C-terminal" evidence="4">
    <location>
        <begin position="240"/>
        <end position="380"/>
    </location>
</feature>
<dbReference type="CDD" id="cd03784">
    <property type="entry name" value="GT1_Gtf-like"/>
    <property type="match status" value="1"/>
</dbReference>
<evidence type="ECO:0000256" key="1">
    <source>
        <dbReference type="ARBA" id="ARBA00006962"/>
    </source>
</evidence>
<dbReference type="PANTHER" id="PTHR48050:SF13">
    <property type="entry name" value="STEROL 3-BETA-GLUCOSYLTRANSFERASE UGT80A2"/>
    <property type="match status" value="1"/>
</dbReference>
<dbReference type="STRING" id="65499.SAMN04488000_116212"/>
<dbReference type="GO" id="GO:0008194">
    <property type="term" value="F:UDP-glycosyltransferase activity"/>
    <property type="evidence" value="ECO:0007669"/>
    <property type="project" value="InterPro"/>
</dbReference>
<evidence type="ECO:0000259" key="5">
    <source>
        <dbReference type="Pfam" id="PF21036"/>
    </source>
</evidence>
<reference evidence="7" key="1">
    <citation type="submission" date="2016-10" db="EMBL/GenBank/DDBJ databases">
        <authorList>
            <person name="Varghese N."/>
            <person name="Submissions S."/>
        </authorList>
    </citation>
    <scope>NUCLEOTIDE SEQUENCE [LARGE SCALE GENOMIC DNA]</scope>
    <source>
        <strain evidence="7">DSM 44437</strain>
    </source>
</reference>
<evidence type="ECO:0000259" key="4">
    <source>
        <dbReference type="Pfam" id="PF06722"/>
    </source>
</evidence>
<evidence type="ECO:0000256" key="3">
    <source>
        <dbReference type="ARBA" id="ARBA00022679"/>
    </source>
</evidence>
<sequence>MKILVSSGPSFGLYFPVVPLAWALRAAGHEVLVASPESMAATVNGSGLPHVATYGPMHMREVMLHDRAGNPLAQASTEEGLLEQVGRGFGRLAARTLDGMLAITEAWKPDAIIGEAHAFSAGVAAKLHGIPWFENGIGIGYRSDIDGWTAQEFAPELEKLGFDALPHPDLVLDTCPAIIHPADVRDNVVAGQPMRCVQYDTPAPVPSWVFEKRDRPRIMITLGTILPNSPAGPAIFNELVRTLPSLGVELVLAMPDEAVAKLAPLPDAVVAAGWMPLTSVLPACDLTVHHAGGGSTMSSLIAGLPQLLAPGVMAEQRDSAQRLCDFGAARQLQSQEVEPAEVLEACRALLEDASYTDRASELKQAIEEMPSPGAVVPVIEDFVRHRAVGAAEETE</sequence>
<dbReference type="SUPFAM" id="SSF53756">
    <property type="entry name" value="UDP-Glycosyltransferase/glycogen phosphorylase"/>
    <property type="match status" value="1"/>
</dbReference>
<gene>
    <name evidence="6" type="ORF">SAMN04488000_116212</name>
</gene>
<dbReference type="OrthoDB" id="5488434at2"/>
<dbReference type="InterPro" id="IPR010610">
    <property type="entry name" value="EryCIII-like_C"/>
</dbReference>
<dbReference type="InterPro" id="IPR050426">
    <property type="entry name" value="Glycosyltransferase_28"/>
</dbReference>
<dbReference type="GO" id="GO:0016758">
    <property type="term" value="F:hexosyltransferase activity"/>
    <property type="evidence" value="ECO:0007669"/>
    <property type="project" value="UniProtKB-ARBA"/>
</dbReference>
<dbReference type="Proteomes" id="UP000199503">
    <property type="component" value="Unassembled WGS sequence"/>
</dbReference>
<protein>
    <submittedName>
        <fullName evidence="6">UDP:flavonoid glycosyltransferase YjiC, YdhE family</fullName>
    </submittedName>
</protein>